<proteinExistence type="predicted"/>
<reference evidence="1" key="1">
    <citation type="submission" date="2020-03" db="EMBL/GenBank/DDBJ databases">
        <title>The deep terrestrial virosphere.</title>
        <authorList>
            <person name="Holmfeldt K."/>
            <person name="Nilsson E."/>
            <person name="Simone D."/>
            <person name="Lopez-Fernandez M."/>
            <person name="Wu X."/>
            <person name="de Brujin I."/>
            <person name="Lundin D."/>
            <person name="Andersson A."/>
            <person name="Bertilsson S."/>
            <person name="Dopson M."/>
        </authorList>
    </citation>
    <scope>NUCLEOTIDE SEQUENCE</scope>
    <source>
        <strain evidence="1">MM415B03682</strain>
    </source>
</reference>
<protein>
    <recommendedName>
        <fullName evidence="2">DUF1737 domain-containing protein</fullName>
    </recommendedName>
</protein>
<organism evidence="1">
    <name type="scientific">viral metagenome</name>
    <dbReference type="NCBI Taxonomy" id="1070528"/>
    <lineage>
        <taxon>unclassified sequences</taxon>
        <taxon>metagenomes</taxon>
        <taxon>organismal metagenomes</taxon>
    </lineage>
</organism>
<dbReference type="AlphaFoldDB" id="A0A6M3LI89"/>
<accession>A0A6M3LI89</accession>
<name>A0A6M3LI89_9ZZZZ</name>
<dbReference type="EMBL" id="MT143279">
    <property type="protein sequence ID" value="QJA95016.1"/>
    <property type="molecule type" value="Genomic_DNA"/>
</dbReference>
<evidence type="ECO:0008006" key="2">
    <source>
        <dbReference type="Google" id="ProtNLM"/>
    </source>
</evidence>
<sequence length="71" mass="7931">MKTKITTQIEGHKITEVKLVRTDKEANELLSQGWELMNAGVSHLDNTGYQAKAHYILAKTGEDEKDGSKDD</sequence>
<gene>
    <name evidence="1" type="ORF">MM415B03682_0003</name>
</gene>
<evidence type="ECO:0000313" key="1">
    <source>
        <dbReference type="EMBL" id="QJA95016.1"/>
    </source>
</evidence>